<evidence type="ECO:0000256" key="1">
    <source>
        <dbReference type="ARBA" id="ARBA00004651"/>
    </source>
</evidence>
<dbReference type="PANTHER" id="PTHR23513">
    <property type="entry name" value="INTEGRAL MEMBRANE EFFLUX PROTEIN-RELATED"/>
    <property type="match status" value="1"/>
</dbReference>
<gene>
    <name evidence="7" type="ORF">SAMN02745664_10285</name>
</gene>
<dbReference type="STRING" id="34061.B0189_03305"/>
<feature type="transmembrane region" description="Helical" evidence="6">
    <location>
        <begin position="204"/>
        <end position="233"/>
    </location>
</feature>
<evidence type="ECO:0000313" key="8">
    <source>
        <dbReference type="Proteomes" id="UP000187495"/>
    </source>
</evidence>
<dbReference type="PANTHER" id="PTHR23513:SF6">
    <property type="entry name" value="MAJOR FACILITATOR SUPERFAMILY ASSOCIATED DOMAIN-CONTAINING PROTEIN"/>
    <property type="match status" value="1"/>
</dbReference>
<evidence type="ECO:0000256" key="3">
    <source>
        <dbReference type="ARBA" id="ARBA00022692"/>
    </source>
</evidence>
<dbReference type="InterPro" id="IPR036259">
    <property type="entry name" value="MFS_trans_sf"/>
</dbReference>
<reference evidence="8" key="1">
    <citation type="submission" date="2017-01" db="EMBL/GenBank/DDBJ databases">
        <authorList>
            <person name="Varghese N."/>
            <person name="Submissions S."/>
        </authorList>
    </citation>
    <scope>NUCLEOTIDE SEQUENCE [LARGE SCALE GENOMIC DNA]</scope>
    <source>
        <strain evidence="8">DSM 21768</strain>
    </source>
</reference>
<dbReference type="EMBL" id="FTNU01000002">
    <property type="protein sequence ID" value="SIR78861.1"/>
    <property type="molecule type" value="Genomic_DNA"/>
</dbReference>
<evidence type="ECO:0000256" key="2">
    <source>
        <dbReference type="ARBA" id="ARBA00022475"/>
    </source>
</evidence>
<evidence type="ECO:0000313" key="7">
    <source>
        <dbReference type="EMBL" id="SIR78861.1"/>
    </source>
</evidence>
<dbReference type="RefSeq" id="WP_076554575.1">
    <property type="nucleotide sequence ID" value="NZ_FTNU01000002.1"/>
</dbReference>
<feature type="transmembrane region" description="Helical" evidence="6">
    <location>
        <begin position="267"/>
        <end position="283"/>
    </location>
</feature>
<evidence type="ECO:0000256" key="4">
    <source>
        <dbReference type="ARBA" id="ARBA00022989"/>
    </source>
</evidence>
<feature type="transmembrane region" description="Helical" evidence="6">
    <location>
        <begin position="330"/>
        <end position="349"/>
    </location>
</feature>
<evidence type="ECO:0000256" key="5">
    <source>
        <dbReference type="ARBA" id="ARBA00023136"/>
    </source>
</evidence>
<dbReference type="AlphaFoldDB" id="A0A1N7DSY4"/>
<proteinExistence type="predicted"/>
<feature type="transmembrane region" description="Helical" evidence="6">
    <location>
        <begin position="355"/>
        <end position="375"/>
    </location>
</feature>
<name>A0A1N7DSY4_9GAMM</name>
<keyword evidence="5 6" id="KW-0472">Membrane</keyword>
<keyword evidence="8" id="KW-1185">Reference proteome</keyword>
<dbReference type="Gene3D" id="1.20.1250.20">
    <property type="entry name" value="MFS general substrate transporter like domains"/>
    <property type="match status" value="1"/>
</dbReference>
<comment type="subcellular location">
    <subcellularLocation>
        <location evidence="1">Cell membrane</location>
        <topology evidence="1">Multi-pass membrane protein</topology>
    </subcellularLocation>
</comment>
<feature type="transmembrane region" description="Helical" evidence="6">
    <location>
        <begin position="239"/>
        <end position="260"/>
    </location>
</feature>
<feature type="transmembrane region" description="Helical" evidence="6">
    <location>
        <begin position="37"/>
        <end position="61"/>
    </location>
</feature>
<keyword evidence="3 6" id="KW-0812">Transmembrane</keyword>
<dbReference type="Proteomes" id="UP000187495">
    <property type="component" value="Unassembled WGS sequence"/>
</dbReference>
<keyword evidence="2" id="KW-1003">Cell membrane</keyword>
<feature type="transmembrane region" description="Helical" evidence="6">
    <location>
        <begin position="92"/>
        <end position="111"/>
    </location>
</feature>
<sequence length="387" mass="42071">MSALSSLLVYRFANLFLGEFIQKIIPLLIYIQTDSLTWLGISFASIWLPRVICQPFFGVIIDKFDIKSIFISTDFVRAMIILPLFWLDNPYMLSVIGAVFGLLAGLSYMGIEYAITHALDINRTPSTQAKIQNAEQLAMILAPIAAGFVAGGGQLLAFSLVIIGYIIMPLWFIKSLKAHDKPIGSFLLARLKSGFGEVLFGKQLLSLALVTALINLAEGVLFAILPAIIMGQFNQSSQMVGFVIALGSAISIVVLSILSLSPKIKPTLCYYLGLGLIGTGVLLFGQPQSLWLCVAGYGLLIVGRVIFVVYMRIHRAALIKPENFSTTMGVFLSLILLPMPLSGGIVAWLDEPNSITVISYLLAAIFFGIVVLSAMKKGANHADSHHR</sequence>
<accession>A0A1N7DSY4</accession>
<organism evidence="7 8">
    <name type="scientific">Moraxella cuniculi DSM 21768</name>
    <dbReference type="NCBI Taxonomy" id="1122245"/>
    <lineage>
        <taxon>Bacteria</taxon>
        <taxon>Pseudomonadati</taxon>
        <taxon>Pseudomonadota</taxon>
        <taxon>Gammaproteobacteria</taxon>
        <taxon>Moraxellales</taxon>
        <taxon>Moraxellaceae</taxon>
        <taxon>Moraxella</taxon>
    </lineage>
</organism>
<feature type="transmembrane region" description="Helical" evidence="6">
    <location>
        <begin position="289"/>
        <end position="310"/>
    </location>
</feature>
<evidence type="ECO:0000256" key="6">
    <source>
        <dbReference type="SAM" id="Phobius"/>
    </source>
</evidence>
<dbReference type="GO" id="GO:0022857">
    <property type="term" value="F:transmembrane transporter activity"/>
    <property type="evidence" value="ECO:0007669"/>
    <property type="project" value="InterPro"/>
</dbReference>
<protein>
    <submittedName>
        <fullName evidence="7">Major Facilitator Superfamily protein</fullName>
    </submittedName>
</protein>
<dbReference type="InterPro" id="IPR011701">
    <property type="entry name" value="MFS"/>
</dbReference>
<dbReference type="SUPFAM" id="SSF103473">
    <property type="entry name" value="MFS general substrate transporter"/>
    <property type="match status" value="1"/>
</dbReference>
<feature type="transmembrane region" description="Helical" evidence="6">
    <location>
        <begin position="12"/>
        <end position="31"/>
    </location>
</feature>
<keyword evidence="4 6" id="KW-1133">Transmembrane helix</keyword>
<feature type="transmembrane region" description="Helical" evidence="6">
    <location>
        <begin position="155"/>
        <end position="173"/>
    </location>
</feature>
<dbReference type="GO" id="GO:0005886">
    <property type="term" value="C:plasma membrane"/>
    <property type="evidence" value="ECO:0007669"/>
    <property type="project" value="UniProtKB-SubCell"/>
</dbReference>
<dbReference type="Pfam" id="PF07690">
    <property type="entry name" value="MFS_1"/>
    <property type="match status" value="1"/>
</dbReference>